<dbReference type="InterPro" id="IPR030678">
    <property type="entry name" value="Peptide/Ni-bd"/>
</dbReference>
<dbReference type="PIRSF" id="PIRSF002741">
    <property type="entry name" value="MppA"/>
    <property type="match status" value="1"/>
</dbReference>
<dbReference type="PANTHER" id="PTHR30290">
    <property type="entry name" value="PERIPLASMIC BINDING COMPONENT OF ABC TRANSPORTER"/>
    <property type="match status" value="1"/>
</dbReference>
<dbReference type="Gene3D" id="3.10.105.10">
    <property type="entry name" value="Dipeptide-binding Protein, Domain 3"/>
    <property type="match status" value="1"/>
</dbReference>
<dbReference type="InterPro" id="IPR000914">
    <property type="entry name" value="SBP_5_dom"/>
</dbReference>
<dbReference type="PROSITE" id="PS51257">
    <property type="entry name" value="PROKAR_LIPOPROTEIN"/>
    <property type="match status" value="1"/>
</dbReference>
<evidence type="ECO:0000256" key="1">
    <source>
        <dbReference type="ARBA" id="ARBA00005695"/>
    </source>
</evidence>
<comment type="caution">
    <text evidence="6">The sequence shown here is derived from an EMBL/GenBank/DDBJ whole genome shotgun (WGS) entry which is preliminary data.</text>
</comment>
<gene>
    <name evidence="6" type="ORF">IAD31_06285</name>
</gene>
<reference evidence="6" key="2">
    <citation type="journal article" date="2021" name="PeerJ">
        <title>Extensive microbial diversity within the chicken gut microbiome revealed by metagenomics and culture.</title>
        <authorList>
            <person name="Gilroy R."/>
            <person name="Ravi A."/>
            <person name="Getino M."/>
            <person name="Pursley I."/>
            <person name="Horton D.L."/>
            <person name="Alikhan N.F."/>
            <person name="Baker D."/>
            <person name="Gharbi K."/>
            <person name="Hall N."/>
            <person name="Watson M."/>
            <person name="Adriaenssens E.M."/>
            <person name="Foster-Nyarko E."/>
            <person name="Jarju S."/>
            <person name="Secka A."/>
            <person name="Antonio M."/>
            <person name="Oren A."/>
            <person name="Chaudhuri R.R."/>
            <person name="La Ragione R."/>
            <person name="Hildebrand F."/>
            <person name="Pallen M.J."/>
        </authorList>
    </citation>
    <scope>NUCLEOTIDE SEQUENCE</scope>
    <source>
        <strain evidence="6">ChiGjej2B2-12916</strain>
    </source>
</reference>
<dbReference type="PANTHER" id="PTHR30290:SF9">
    <property type="entry name" value="OLIGOPEPTIDE-BINDING PROTEIN APPA"/>
    <property type="match status" value="1"/>
</dbReference>
<feature type="chain" id="PRO_5038438191" evidence="4">
    <location>
        <begin position="25"/>
        <end position="495"/>
    </location>
</feature>
<dbReference type="SUPFAM" id="SSF53850">
    <property type="entry name" value="Periplasmic binding protein-like II"/>
    <property type="match status" value="1"/>
</dbReference>
<dbReference type="Pfam" id="PF00496">
    <property type="entry name" value="SBP_bac_5"/>
    <property type="match status" value="1"/>
</dbReference>
<dbReference type="AlphaFoldDB" id="A0A9D0YSA3"/>
<evidence type="ECO:0000313" key="6">
    <source>
        <dbReference type="EMBL" id="HIQ61187.1"/>
    </source>
</evidence>
<evidence type="ECO:0000256" key="4">
    <source>
        <dbReference type="SAM" id="SignalP"/>
    </source>
</evidence>
<evidence type="ECO:0000259" key="5">
    <source>
        <dbReference type="Pfam" id="PF00496"/>
    </source>
</evidence>
<dbReference type="CDD" id="cd00995">
    <property type="entry name" value="PBP2_NikA_DppA_OppA_like"/>
    <property type="match status" value="1"/>
</dbReference>
<evidence type="ECO:0000313" key="7">
    <source>
        <dbReference type="Proteomes" id="UP000886879"/>
    </source>
</evidence>
<dbReference type="GO" id="GO:1904680">
    <property type="term" value="F:peptide transmembrane transporter activity"/>
    <property type="evidence" value="ECO:0007669"/>
    <property type="project" value="TreeGrafter"/>
</dbReference>
<sequence length="495" mass="52707">MRRKTQLAALAVAGALLLSGCTAATEENPVQSAAPTGTVQPVQTGTFSLAYDPKQTMHPITGTNGANLELGGLVYQGLYELDQSFQPQPRLAAGATAGSDGLTWTVEVAQGVCFSDGTPLTAAHVVSSLETARTATRYQNRLSGVTGVAQTGTYTLTITLSRPNANLPALLDIPVVLEREGQDPLGTGPYLLQDGALVPNPYSGQVDALPAQTIPLVEVSTPDRRKAAFDSGEVWMATTQFSDPQAVGYSGTCEVFDYPTSQLLYLGFQTQRGVCADAAVRQRISSALNRDSLVQVQLSGHGNPTPWPISPAWGELPEWTQGGTEESTGGSLTLIVNEDNSTRQQVAQAVANQLEGAGFTVTVKSLAWEDYVSALERGNFDLYLGQVQLTSDFDLTALLTGSLSYGGAQSEVQELLNAWRRTGGETELEAYLAGFAQQTPLAPICFLRGSLLVRWGLVTGVAPTQANPYSDVDQWTIWSSVEDKNAGIQQQDKDK</sequence>
<comment type="similarity">
    <text evidence="1">Belongs to the bacterial solute-binding protein 5 family.</text>
</comment>
<dbReference type="InterPro" id="IPR039424">
    <property type="entry name" value="SBP_5"/>
</dbReference>
<keyword evidence="2" id="KW-0813">Transport</keyword>
<proteinExistence type="inferred from homology"/>
<name>A0A9D0YSA3_9FIRM</name>
<dbReference type="GO" id="GO:0015833">
    <property type="term" value="P:peptide transport"/>
    <property type="evidence" value="ECO:0007669"/>
    <property type="project" value="TreeGrafter"/>
</dbReference>
<reference evidence="6" key="1">
    <citation type="submission" date="2020-10" db="EMBL/GenBank/DDBJ databases">
        <authorList>
            <person name="Gilroy R."/>
        </authorList>
    </citation>
    <scope>NUCLEOTIDE SEQUENCE</scope>
    <source>
        <strain evidence="6">ChiGjej2B2-12916</strain>
    </source>
</reference>
<feature type="signal peptide" evidence="4">
    <location>
        <begin position="1"/>
        <end position="24"/>
    </location>
</feature>
<keyword evidence="3 4" id="KW-0732">Signal</keyword>
<dbReference type="Gene3D" id="3.40.190.10">
    <property type="entry name" value="Periplasmic binding protein-like II"/>
    <property type="match status" value="1"/>
</dbReference>
<evidence type="ECO:0000256" key="3">
    <source>
        <dbReference type="ARBA" id="ARBA00022729"/>
    </source>
</evidence>
<dbReference type="Proteomes" id="UP000886879">
    <property type="component" value="Unassembled WGS sequence"/>
</dbReference>
<evidence type="ECO:0000256" key="2">
    <source>
        <dbReference type="ARBA" id="ARBA00022448"/>
    </source>
</evidence>
<dbReference type="GO" id="GO:0043190">
    <property type="term" value="C:ATP-binding cassette (ABC) transporter complex"/>
    <property type="evidence" value="ECO:0007669"/>
    <property type="project" value="InterPro"/>
</dbReference>
<accession>A0A9D0YSA3</accession>
<protein>
    <submittedName>
        <fullName evidence="6">ABC transporter substrate-binding protein</fullName>
    </submittedName>
</protein>
<feature type="domain" description="Solute-binding protein family 5" evidence="5">
    <location>
        <begin position="86"/>
        <end position="390"/>
    </location>
</feature>
<dbReference type="GO" id="GO:0042597">
    <property type="term" value="C:periplasmic space"/>
    <property type="evidence" value="ECO:0007669"/>
    <property type="project" value="UniProtKB-ARBA"/>
</dbReference>
<dbReference type="EMBL" id="DVFO01000064">
    <property type="protein sequence ID" value="HIQ61187.1"/>
    <property type="molecule type" value="Genomic_DNA"/>
</dbReference>
<organism evidence="6 7">
    <name type="scientific">Candidatus Enterenecus faecium</name>
    <dbReference type="NCBI Taxonomy" id="2840780"/>
    <lineage>
        <taxon>Bacteria</taxon>
        <taxon>Bacillati</taxon>
        <taxon>Bacillota</taxon>
        <taxon>Clostridia</taxon>
        <taxon>Eubacteriales</taxon>
        <taxon>Candidatus Enterenecus</taxon>
    </lineage>
</organism>